<dbReference type="Proteomes" id="UP000000763">
    <property type="component" value="Chromosome 7"/>
</dbReference>
<accession>C7J4P3</accession>
<feature type="compositionally biased region" description="Gly residues" evidence="1">
    <location>
        <begin position="9"/>
        <end position="28"/>
    </location>
</feature>
<name>C7J4P3_ORYSJ</name>
<dbReference type="AlphaFoldDB" id="C7J4P3"/>
<evidence type="ECO:0000256" key="1">
    <source>
        <dbReference type="SAM" id="MobiDB-lite"/>
    </source>
</evidence>
<dbReference type="EMBL" id="AP008213">
    <property type="protein sequence ID" value="BAH93837.1"/>
    <property type="molecule type" value="Genomic_DNA"/>
</dbReference>
<organism evidence="2 3">
    <name type="scientific">Oryza sativa subsp. japonica</name>
    <name type="common">Rice</name>
    <dbReference type="NCBI Taxonomy" id="39947"/>
    <lineage>
        <taxon>Eukaryota</taxon>
        <taxon>Viridiplantae</taxon>
        <taxon>Streptophyta</taxon>
        <taxon>Embryophyta</taxon>
        <taxon>Tracheophyta</taxon>
        <taxon>Spermatophyta</taxon>
        <taxon>Magnoliopsida</taxon>
        <taxon>Liliopsida</taxon>
        <taxon>Poales</taxon>
        <taxon>Poaceae</taxon>
        <taxon>BOP clade</taxon>
        <taxon>Oryzoideae</taxon>
        <taxon>Oryzeae</taxon>
        <taxon>Oryzinae</taxon>
        <taxon>Oryza</taxon>
        <taxon>Oryza sativa</taxon>
    </lineage>
</organism>
<gene>
    <name evidence="2" type="ordered locus">Os07g0230400</name>
</gene>
<evidence type="ECO:0000313" key="3">
    <source>
        <dbReference type="Proteomes" id="UP000000763"/>
    </source>
</evidence>
<reference evidence="2 3" key="1">
    <citation type="journal article" date="2005" name="Nature">
        <title>The map-based sequence of the rice genome.</title>
        <authorList>
            <consortium name="International rice genome sequencing project (IRGSP)"/>
            <person name="Matsumoto T."/>
            <person name="Wu J."/>
            <person name="Kanamori H."/>
            <person name="Katayose Y."/>
            <person name="Fujisawa M."/>
            <person name="Namiki N."/>
            <person name="Mizuno H."/>
            <person name="Yamamoto K."/>
            <person name="Antonio B.A."/>
            <person name="Baba T."/>
            <person name="Sakata K."/>
            <person name="Nagamura Y."/>
            <person name="Aoki H."/>
            <person name="Arikawa K."/>
            <person name="Arita K."/>
            <person name="Bito T."/>
            <person name="Chiden Y."/>
            <person name="Fujitsuka N."/>
            <person name="Fukunaka R."/>
            <person name="Hamada M."/>
            <person name="Harada C."/>
            <person name="Hayashi A."/>
            <person name="Hijishita S."/>
            <person name="Honda M."/>
            <person name="Hosokawa S."/>
            <person name="Ichikawa Y."/>
            <person name="Idonuma A."/>
            <person name="Iijima M."/>
            <person name="Ikeda M."/>
            <person name="Ikeno M."/>
            <person name="Ito K."/>
            <person name="Ito S."/>
            <person name="Ito T."/>
            <person name="Ito Y."/>
            <person name="Ito Y."/>
            <person name="Iwabuchi A."/>
            <person name="Kamiya K."/>
            <person name="Karasawa W."/>
            <person name="Kurita K."/>
            <person name="Katagiri S."/>
            <person name="Kikuta A."/>
            <person name="Kobayashi H."/>
            <person name="Kobayashi N."/>
            <person name="Machita K."/>
            <person name="Maehara T."/>
            <person name="Masukawa M."/>
            <person name="Mizubayashi T."/>
            <person name="Mukai Y."/>
            <person name="Nagasaki H."/>
            <person name="Nagata Y."/>
            <person name="Naito S."/>
            <person name="Nakashima M."/>
            <person name="Nakama Y."/>
            <person name="Nakamichi Y."/>
            <person name="Nakamura M."/>
            <person name="Meguro A."/>
            <person name="Negishi M."/>
            <person name="Ohta I."/>
            <person name="Ohta T."/>
            <person name="Okamoto M."/>
            <person name="Ono N."/>
            <person name="Saji S."/>
            <person name="Sakaguchi M."/>
            <person name="Sakai K."/>
            <person name="Shibata M."/>
            <person name="Shimokawa T."/>
            <person name="Song J."/>
            <person name="Takazaki Y."/>
            <person name="Terasawa K."/>
            <person name="Tsugane M."/>
            <person name="Tsuji K."/>
            <person name="Ueda S."/>
            <person name="Waki K."/>
            <person name="Yamagata H."/>
            <person name="Yamamoto M."/>
            <person name="Yamamoto S."/>
            <person name="Yamane H."/>
            <person name="Yoshiki S."/>
            <person name="Yoshihara R."/>
            <person name="Yukawa K."/>
            <person name="Zhong H."/>
            <person name="Yano M."/>
            <person name="Yuan Q."/>
            <person name="Ouyang S."/>
            <person name="Liu J."/>
            <person name="Jones K.M."/>
            <person name="Gansberger K."/>
            <person name="Moffat K."/>
            <person name="Hill J."/>
            <person name="Bera J."/>
            <person name="Fadrosh D."/>
            <person name="Jin S."/>
            <person name="Johri S."/>
            <person name="Kim M."/>
            <person name="Overton L."/>
            <person name="Reardon M."/>
            <person name="Tsitrin T."/>
            <person name="Vuong H."/>
            <person name="Weaver B."/>
            <person name="Ciecko A."/>
            <person name="Tallon L."/>
            <person name="Jackson J."/>
            <person name="Pai G."/>
            <person name="Aken S.V."/>
            <person name="Utterback T."/>
            <person name="Reidmuller S."/>
            <person name="Feldblyum T."/>
            <person name="Hsiao J."/>
            <person name="Zismann V."/>
            <person name="Iobst S."/>
            <person name="de Vazeille A.R."/>
            <person name="Buell C.R."/>
            <person name="Ying K."/>
            <person name="Li Y."/>
            <person name="Lu T."/>
            <person name="Huang Y."/>
            <person name="Zhao Q."/>
            <person name="Feng Q."/>
            <person name="Zhang L."/>
            <person name="Zhu J."/>
            <person name="Weng Q."/>
            <person name="Mu J."/>
            <person name="Lu Y."/>
            <person name="Fan D."/>
            <person name="Liu Y."/>
            <person name="Guan J."/>
            <person name="Zhang Y."/>
            <person name="Yu S."/>
            <person name="Liu X."/>
            <person name="Zhang Y."/>
            <person name="Hong G."/>
            <person name="Han B."/>
            <person name="Choisne N."/>
            <person name="Demange N."/>
            <person name="Orjeda G."/>
            <person name="Samain S."/>
            <person name="Cattolico L."/>
            <person name="Pelletier E."/>
            <person name="Couloux A."/>
            <person name="Segurens B."/>
            <person name="Wincker P."/>
            <person name="D'Hont A."/>
            <person name="Scarpelli C."/>
            <person name="Weissenbach J."/>
            <person name="Salanoubat M."/>
            <person name="Quetier F."/>
            <person name="Yu Y."/>
            <person name="Kim H.R."/>
            <person name="Rambo T."/>
            <person name="Currie J."/>
            <person name="Collura K."/>
            <person name="Luo M."/>
            <person name="Yang T."/>
            <person name="Ammiraju J.S.S."/>
            <person name="Engler F."/>
            <person name="Soderlund C."/>
            <person name="Wing R.A."/>
            <person name="Palmer L.E."/>
            <person name="de la Bastide M."/>
            <person name="Spiegel L."/>
            <person name="Nascimento L."/>
            <person name="Zutavern T."/>
            <person name="O'Shaughnessy A."/>
            <person name="Dike S."/>
            <person name="Dedhia N."/>
            <person name="Preston R."/>
            <person name="Balija V."/>
            <person name="McCombie W.R."/>
            <person name="Chow T."/>
            <person name="Chen H."/>
            <person name="Chung M."/>
            <person name="Chen C."/>
            <person name="Shaw J."/>
            <person name="Wu H."/>
            <person name="Hsiao K."/>
            <person name="Chao Y."/>
            <person name="Chu M."/>
            <person name="Cheng C."/>
            <person name="Hour A."/>
            <person name="Lee P."/>
            <person name="Lin S."/>
            <person name="Lin Y."/>
            <person name="Liou J."/>
            <person name="Liu S."/>
            <person name="Hsing Y."/>
            <person name="Raghuvanshi S."/>
            <person name="Mohanty A."/>
            <person name="Bharti A.K."/>
            <person name="Gaur A."/>
            <person name="Gupta V."/>
            <person name="Kumar D."/>
            <person name="Ravi V."/>
            <person name="Vij S."/>
            <person name="Kapur A."/>
            <person name="Khurana P."/>
            <person name="Khurana P."/>
            <person name="Khurana J.P."/>
            <person name="Tyagi A.K."/>
            <person name="Gaikwad K."/>
            <person name="Singh A."/>
            <person name="Dalal V."/>
            <person name="Srivastava S."/>
            <person name="Dixit A."/>
            <person name="Pal A.K."/>
            <person name="Ghazi I.A."/>
            <person name="Yadav M."/>
            <person name="Pandit A."/>
            <person name="Bhargava A."/>
            <person name="Sureshbabu K."/>
            <person name="Batra K."/>
            <person name="Sharma T.R."/>
            <person name="Mohapatra T."/>
            <person name="Singh N.K."/>
            <person name="Messing J."/>
            <person name="Nelson A.B."/>
            <person name="Fuks G."/>
            <person name="Kavchok S."/>
            <person name="Keizer G."/>
            <person name="Linton E."/>
            <person name="Llaca V."/>
            <person name="Song R."/>
            <person name="Tanyolac B."/>
            <person name="Young S."/>
            <person name="Ho-Il K."/>
            <person name="Hahn J.H."/>
            <person name="Sangsakoo G."/>
            <person name="Vanavichit A."/>
            <person name="de Mattos Luiz.A.T."/>
            <person name="Zimmer P.D."/>
            <person name="Malone G."/>
            <person name="Dellagostin O."/>
            <person name="de Oliveira A.C."/>
            <person name="Bevan M."/>
            <person name="Bancroft I."/>
            <person name="Minx P."/>
            <person name="Cordum H."/>
            <person name="Wilson R."/>
            <person name="Cheng Z."/>
            <person name="Jin W."/>
            <person name="Jiang J."/>
            <person name="Leong S.A."/>
            <person name="Iwama H."/>
            <person name="Gojobori T."/>
            <person name="Itoh T."/>
            <person name="Niimura Y."/>
            <person name="Fujii Y."/>
            <person name="Habara T."/>
            <person name="Sakai H."/>
            <person name="Sato Y."/>
            <person name="Wilson G."/>
            <person name="Kumar K."/>
            <person name="McCouch S."/>
            <person name="Juretic N."/>
            <person name="Hoen D."/>
            <person name="Wright S."/>
            <person name="Bruskiewich R."/>
            <person name="Bureau T."/>
            <person name="Miyao A."/>
            <person name="Hirochika H."/>
            <person name="Nishikawa T."/>
            <person name="Kadowaki K."/>
            <person name="Sugiura M."/>
            <person name="Burr B."/>
            <person name="Sasaki T."/>
        </authorList>
    </citation>
    <scope>NUCLEOTIDE SEQUENCE [LARGE SCALE GENOMIC DNA]</scope>
    <source>
        <strain evidence="3">cv. Nipponbare</strain>
    </source>
</reference>
<dbReference type="KEGG" id="dosa:Os07g0230400"/>
<feature type="non-terminal residue" evidence="2">
    <location>
        <position position="1"/>
    </location>
</feature>
<proteinExistence type="predicted"/>
<reference evidence="3" key="2">
    <citation type="journal article" date="2008" name="Nucleic Acids Res.">
        <title>The rice annotation project database (RAP-DB): 2008 update.</title>
        <authorList>
            <consortium name="The rice annotation project (RAP)"/>
        </authorList>
    </citation>
    <scope>GENOME REANNOTATION</scope>
    <source>
        <strain evidence="3">cv. Nipponbare</strain>
    </source>
</reference>
<feature type="region of interest" description="Disordered" evidence="1">
    <location>
        <begin position="1"/>
        <end position="29"/>
    </location>
</feature>
<sequence length="103" mass="10445">SGRRSQGGRVSGVGAGPDGSAKGAGSGGSSFSLPVGTLTLPRAPPLLCGEFLGWIEGPACQRGKLRLPKQCHLVQCSPSARSSEEAGGWWNGRVLGQLSAMVV</sequence>
<protein>
    <submittedName>
        <fullName evidence="2">Os07g0230400 protein</fullName>
    </submittedName>
</protein>
<evidence type="ECO:0000313" key="2">
    <source>
        <dbReference type="EMBL" id="BAH93837.1"/>
    </source>
</evidence>